<keyword evidence="1" id="KW-0812">Transmembrane</keyword>
<dbReference type="Proteomes" id="UP000195442">
    <property type="component" value="Unassembled WGS sequence"/>
</dbReference>
<gene>
    <name evidence="2" type="ORF">CRENPOLYSF2_820004</name>
</gene>
<keyword evidence="3" id="KW-1185">Reference proteome</keyword>
<evidence type="ECO:0008006" key="4">
    <source>
        <dbReference type="Google" id="ProtNLM"/>
    </source>
</evidence>
<dbReference type="EMBL" id="FUKJ01000449">
    <property type="protein sequence ID" value="SJM96003.1"/>
    <property type="molecule type" value="Genomic_DNA"/>
</dbReference>
<keyword evidence="1" id="KW-1133">Transmembrane helix</keyword>
<evidence type="ECO:0000313" key="3">
    <source>
        <dbReference type="Proteomes" id="UP000195442"/>
    </source>
</evidence>
<proteinExistence type="predicted"/>
<protein>
    <recommendedName>
        <fullName evidence="4">DUF1640 domain-containing protein</fullName>
    </recommendedName>
</protein>
<evidence type="ECO:0000313" key="2">
    <source>
        <dbReference type="EMBL" id="SJM96003.1"/>
    </source>
</evidence>
<accession>A0A1R4HIF5</accession>
<feature type="transmembrane region" description="Helical" evidence="1">
    <location>
        <begin position="31"/>
        <end position="51"/>
    </location>
</feature>
<name>A0A1R4HIF5_9GAMM</name>
<evidence type="ECO:0000256" key="1">
    <source>
        <dbReference type="SAM" id="Phobius"/>
    </source>
</evidence>
<reference evidence="3" key="1">
    <citation type="submission" date="2017-02" db="EMBL/GenBank/DDBJ databases">
        <authorList>
            <person name="Daims H."/>
        </authorList>
    </citation>
    <scope>NUCLEOTIDE SEQUENCE [LARGE SCALE GENOMIC DNA]</scope>
</reference>
<sequence>MITLDPELEDLATKRDLKELQPKIAENKTELIRWVVTVGLLQITVIAGLVFRLTGKI</sequence>
<dbReference type="RefSeq" id="WP_179210328.1">
    <property type="nucleotide sequence ID" value="NZ_FUKJ01000449.1"/>
</dbReference>
<dbReference type="AlphaFoldDB" id="A0A1R4HIF5"/>
<keyword evidence="1" id="KW-0472">Membrane</keyword>
<organism evidence="2 3">
    <name type="scientific">Crenothrix polyspora</name>
    <dbReference type="NCBI Taxonomy" id="360316"/>
    <lineage>
        <taxon>Bacteria</taxon>
        <taxon>Pseudomonadati</taxon>
        <taxon>Pseudomonadota</taxon>
        <taxon>Gammaproteobacteria</taxon>
        <taxon>Methylococcales</taxon>
        <taxon>Crenotrichaceae</taxon>
        <taxon>Crenothrix</taxon>
    </lineage>
</organism>